<dbReference type="SUPFAM" id="SSF55073">
    <property type="entry name" value="Nucleotide cyclase"/>
    <property type="match status" value="1"/>
</dbReference>
<evidence type="ECO:0000259" key="4">
    <source>
        <dbReference type="PROSITE" id="PS50887"/>
    </source>
</evidence>
<dbReference type="EMBL" id="BAAAZP010000090">
    <property type="protein sequence ID" value="GAA3678908.1"/>
    <property type="molecule type" value="Genomic_DNA"/>
</dbReference>
<dbReference type="PANTHER" id="PTHR44757">
    <property type="entry name" value="DIGUANYLATE CYCLASE DGCP"/>
    <property type="match status" value="1"/>
</dbReference>
<gene>
    <name evidence="5" type="ORF">GCM10022224_048870</name>
</gene>
<dbReference type="Pfam" id="PF08447">
    <property type="entry name" value="PAS_3"/>
    <property type="match status" value="1"/>
</dbReference>
<dbReference type="Gene3D" id="3.30.450.20">
    <property type="entry name" value="PAS domain"/>
    <property type="match status" value="1"/>
</dbReference>
<dbReference type="CDD" id="cd00130">
    <property type="entry name" value="PAS"/>
    <property type="match status" value="1"/>
</dbReference>
<dbReference type="SMART" id="SM00091">
    <property type="entry name" value="PAS"/>
    <property type="match status" value="1"/>
</dbReference>
<dbReference type="RefSeq" id="WP_344882350.1">
    <property type="nucleotide sequence ID" value="NZ_BAAAZP010000090.1"/>
</dbReference>
<dbReference type="InterPro" id="IPR000014">
    <property type="entry name" value="PAS"/>
</dbReference>
<dbReference type="PROSITE" id="PS50887">
    <property type="entry name" value="GGDEF"/>
    <property type="match status" value="1"/>
</dbReference>
<feature type="transmembrane region" description="Helical" evidence="1">
    <location>
        <begin position="284"/>
        <end position="303"/>
    </location>
</feature>
<dbReference type="SUPFAM" id="SSF141868">
    <property type="entry name" value="EAL domain-like"/>
    <property type="match status" value="1"/>
</dbReference>
<dbReference type="PROSITE" id="PS50883">
    <property type="entry name" value="EAL"/>
    <property type="match status" value="1"/>
</dbReference>
<evidence type="ECO:0000256" key="1">
    <source>
        <dbReference type="SAM" id="Phobius"/>
    </source>
</evidence>
<feature type="transmembrane region" description="Helical" evidence="1">
    <location>
        <begin position="94"/>
        <end position="115"/>
    </location>
</feature>
<keyword evidence="1" id="KW-1133">Transmembrane helix</keyword>
<keyword evidence="1" id="KW-0472">Membrane</keyword>
<dbReference type="InterPro" id="IPR052155">
    <property type="entry name" value="Biofilm_reg_signaling"/>
</dbReference>
<feature type="domain" description="GGDEF" evidence="4">
    <location>
        <begin position="479"/>
        <end position="612"/>
    </location>
</feature>
<evidence type="ECO:0000313" key="6">
    <source>
        <dbReference type="Proteomes" id="UP001500902"/>
    </source>
</evidence>
<organism evidence="5 6">
    <name type="scientific">Nonomuraea antimicrobica</name>
    <dbReference type="NCBI Taxonomy" id="561173"/>
    <lineage>
        <taxon>Bacteria</taxon>
        <taxon>Bacillati</taxon>
        <taxon>Actinomycetota</taxon>
        <taxon>Actinomycetes</taxon>
        <taxon>Streptosporangiales</taxon>
        <taxon>Streptosporangiaceae</taxon>
        <taxon>Nonomuraea</taxon>
    </lineage>
</organism>
<sequence length="875" mass="92209">MIRWRDPRVPPAAAAATGAVAFAAVLAAGAPAAITGAVAGGLAALIAAASLLVASVQQAAHRPTGTAARWMGGGAVIWAAGVTLRPFAEGFAVSFADMFVLLGAVVTAGGALIAADRRFPVGAALRQITDAYLCAASLFLIGWVVALRQVYTDGGDPAGFTLAVAPPMIALLVMCAVLPSVLTSRSTSWLLGLAGVGVLATMTVAGLGSAVARLVGAEPQLWSVMLAPVAFLLLAAVPWVPRVRQAGRPAVGHVVSLIPLALVAVAACTLLAHQAGGRAGSPVAGIVVLSVSVVLLLLVRLFVVSAANVRLRGLVKLGERQLRELAESTGDVVFTCDYEGVVREIGAGVQATYGYRADELVGGSIFDYIHPEDVPSIQVALRALNLDEEPSAPGACLIACRVRAADGTWRPTESVATRQVGGDDLMLVTTRDISDEEALRNQVAHLTFHDGVTGLPNRAYFEERTREVLAGRTSGQGAANVAVIFLDLDGFTSVNDSVGHASGDYLLGQAARRLRGAVRADDTLARWGGDEFAVLVETGGEAQVAVDLAERLLGAVSQEPFRVADRDVALTASVGVAFTEEDTPAGDLMRNADVAMARSKELGGRRVEVFAAQMHADVLRRLELAADLQRALIEQQFAIEYQPVVDLATSRVTAVEALVRWWRGSVFVPPEEFLGPAEDTGLIVPLSEWILRESCREVAAWRASSWDIGLSLNLSARQIMAPRFVESVEGALAESGLPASALTLEVIEEMLVEDAEETIKRLAELRALGVRLAIDDFGTGYASLAFLRQLPVDMIKIDPSFVSGLGNDDTLTLLTRTIVRLGHDLGLIVVAEGIERPEQLELLKRMGCTRGQGFLVARPMAARGVDSLMRTSLTV</sequence>
<evidence type="ECO:0000259" key="3">
    <source>
        <dbReference type="PROSITE" id="PS50883"/>
    </source>
</evidence>
<keyword evidence="1" id="KW-0812">Transmembrane</keyword>
<keyword evidence="6" id="KW-1185">Reference proteome</keyword>
<feature type="domain" description="PAS" evidence="2">
    <location>
        <begin position="318"/>
        <end position="382"/>
    </location>
</feature>
<proteinExistence type="predicted"/>
<evidence type="ECO:0008006" key="7">
    <source>
        <dbReference type="Google" id="ProtNLM"/>
    </source>
</evidence>
<dbReference type="InterPro" id="IPR013655">
    <property type="entry name" value="PAS_fold_3"/>
</dbReference>
<feature type="transmembrane region" description="Helical" evidence="1">
    <location>
        <begin position="189"/>
        <end position="215"/>
    </location>
</feature>
<dbReference type="CDD" id="cd01948">
    <property type="entry name" value="EAL"/>
    <property type="match status" value="1"/>
</dbReference>
<dbReference type="Gene3D" id="3.30.70.270">
    <property type="match status" value="1"/>
</dbReference>
<dbReference type="SUPFAM" id="SSF55785">
    <property type="entry name" value="PYP-like sensor domain (PAS domain)"/>
    <property type="match status" value="1"/>
</dbReference>
<dbReference type="InterPro" id="IPR029787">
    <property type="entry name" value="Nucleotide_cyclase"/>
</dbReference>
<dbReference type="PROSITE" id="PS50112">
    <property type="entry name" value="PAS"/>
    <property type="match status" value="1"/>
</dbReference>
<evidence type="ECO:0000313" key="5">
    <source>
        <dbReference type="EMBL" id="GAA3678908.1"/>
    </source>
</evidence>
<dbReference type="NCBIfam" id="TIGR00229">
    <property type="entry name" value="sensory_box"/>
    <property type="match status" value="1"/>
</dbReference>
<feature type="domain" description="EAL" evidence="3">
    <location>
        <begin position="621"/>
        <end position="873"/>
    </location>
</feature>
<dbReference type="InterPro" id="IPR001633">
    <property type="entry name" value="EAL_dom"/>
</dbReference>
<name>A0ABP7C6D3_9ACTN</name>
<feature type="transmembrane region" description="Helical" evidence="1">
    <location>
        <begin position="158"/>
        <end position="182"/>
    </location>
</feature>
<feature type="transmembrane region" description="Helical" evidence="1">
    <location>
        <begin position="127"/>
        <end position="146"/>
    </location>
</feature>
<dbReference type="PANTHER" id="PTHR44757:SF2">
    <property type="entry name" value="BIOFILM ARCHITECTURE MAINTENANCE PROTEIN MBAA"/>
    <property type="match status" value="1"/>
</dbReference>
<feature type="transmembrane region" description="Helical" evidence="1">
    <location>
        <begin position="37"/>
        <end position="56"/>
    </location>
</feature>
<dbReference type="SMART" id="SM00267">
    <property type="entry name" value="GGDEF"/>
    <property type="match status" value="1"/>
</dbReference>
<reference evidence="6" key="1">
    <citation type="journal article" date="2019" name="Int. J. Syst. Evol. Microbiol.">
        <title>The Global Catalogue of Microorganisms (GCM) 10K type strain sequencing project: providing services to taxonomists for standard genome sequencing and annotation.</title>
        <authorList>
            <consortium name="The Broad Institute Genomics Platform"/>
            <consortium name="The Broad Institute Genome Sequencing Center for Infectious Disease"/>
            <person name="Wu L."/>
            <person name="Ma J."/>
        </authorList>
    </citation>
    <scope>NUCLEOTIDE SEQUENCE [LARGE SCALE GENOMIC DNA]</scope>
    <source>
        <strain evidence="6">JCM 16904</strain>
    </source>
</reference>
<accession>A0ABP7C6D3</accession>
<dbReference type="CDD" id="cd01949">
    <property type="entry name" value="GGDEF"/>
    <property type="match status" value="1"/>
</dbReference>
<feature type="transmembrane region" description="Helical" evidence="1">
    <location>
        <begin position="252"/>
        <end position="272"/>
    </location>
</feature>
<feature type="transmembrane region" description="Helical" evidence="1">
    <location>
        <begin position="68"/>
        <end position="88"/>
    </location>
</feature>
<protein>
    <recommendedName>
        <fullName evidence="7">PAS domain S-box-containing protein/diguanylate cyclase (GGDEF) domain-containing protein</fullName>
    </recommendedName>
</protein>
<comment type="caution">
    <text evidence="5">The sequence shown here is derived from an EMBL/GenBank/DDBJ whole genome shotgun (WGS) entry which is preliminary data.</text>
</comment>
<dbReference type="Pfam" id="PF00563">
    <property type="entry name" value="EAL"/>
    <property type="match status" value="1"/>
</dbReference>
<feature type="transmembrane region" description="Helical" evidence="1">
    <location>
        <begin position="221"/>
        <end position="240"/>
    </location>
</feature>
<dbReference type="Proteomes" id="UP001500902">
    <property type="component" value="Unassembled WGS sequence"/>
</dbReference>
<dbReference type="InterPro" id="IPR035919">
    <property type="entry name" value="EAL_sf"/>
</dbReference>
<dbReference type="Pfam" id="PF00990">
    <property type="entry name" value="GGDEF"/>
    <property type="match status" value="1"/>
</dbReference>
<dbReference type="InterPro" id="IPR035965">
    <property type="entry name" value="PAS-like_dom_sf"/>
</dbReference>
<dbReference type="NCBIfam" id="TIGR00254">
    <property type="entry name" value="GGDEF"/>
    <property type="match status" value="1"/>
</dbReference>
<dbReference type="InterPro" id="IPR000160">
    <property type="entry name" value="GGDEF_dom"/>
</dbReference>
<dbReference type="SMART" id="SM00052">
    <property type="entry name" value="EAL"/>
    <property type="match status" value="1"/>
</dbReference>
<evidence type="ECO:0000259" key="2">
    <source>
        <dbReference type="PROSITE" id="PS50112"/>
    </source>
</evidence>
<dbReference type="Gene3D" id="3.20.20.450">
    <property type="entry name" value="EAL domain"/>
    <property type="match status" value="1"/>
</dbReference>
<dbReference type="InterPro" id="IPR043128">
    <property type="entry name" value="Rev_trsase/Diguanyl_cyclase"/>
</dbReference>